<keyword evidence="14" id="KW-1185">Reference proteome</keyword>
<comment type="cofactor">
    <cofactor evidence="11">
        <name>[2Fe-2S] cluster</name>
        <dbReference type="ChEBI" id="CHEBI:190135"/>
    </cofactor>
    <text evidence="11">Binds 1 [2Fe-2S] cluster per subunit.</text>
</comment>
<keyword evidence="7" id="KW-0249">Electron transport</keyword>
<evidence type="ECO:0000256" key="8">
    <source>
        <dbReference type="ARBA" id="ARBA00023004"/>
    </source>
</evidence>
<keyword evidence="9 11" id="KW-0411">Iron-sulfur</keyword>
<reference evidence="13" key="1">
    <citation type="submission" date="2022-09" db="EMBL/GenBank/DDBJ databases">
        <title>Haloadaptaus new haloarchaeum isolated from saline soil.</title>
        <authorList>
            <person name="Duran-Viseras A."/>
            <person name="Sanchez-Porro C."/>
            <person name="Ventosa A."/>
        </authorList>
    </citation>
    <scope>NUCLEOTIDE SEQUENCE</scope>
    <source>
        <strain evidence="13">F3-133</strain>
    </source>
</reference>
<keyword evidence="8 11" id="KW-0408">Iron</keyword>
<dbReference type="GO" id="GO:0006221">
    <property type="term" value="P:pyrimidine nucleotide biosynthetic process"/>
    <property type="evidence" value="ECO:0007669"/>
    <property type="project" value="InterPro"/>
</dbReference>
<gene>
    <name evidence="13" type="ORF">EGH25_00285</name>
</gene>
<dbReference type="RefSeq" id="WP_266085290.1">
    <property type="nucleotide sequence ID" value="NZ_RKLV01000001.1"/>
</dbReference>
<dbReference type="InterPro" id="IPR050353">
    <property type="entry name" value="PyrK_electron_transfer"/>
</dbReference>
<feature type="binding site" evidence="11">
    <location>
        <position position="213"/>
    </location>
    <ligand>
        <name>[2Fe-2S] cluster</name>
        <dbReference type="ChEBI" id="CHEBI:190135"/>
    </ligand>
</feature>
<evidence type="ECO:0000256" key="4">
    <source>
        <dbReference type="ARBA" id="ARBA00022714"/>
    </source>
</evidence>
<dbReference type="GO" id="GO:0051537">
    <property type="term" value="F:2 iron, 2 sulfur cluster binding"/>
    <property type="evidence" value="ECO:0007669"/>
    <property type="project" value="UniProtKB-KW"/>
</dbReference>
<evidence type="ECO:0000256" key="1">
    <source>
        <dbReference type="ARBA" id="ARBA00006422"/>
    </source>
</evidence>
<dbReference type="Pfam" id="PF10418">
    <property type="entry name" value="DHODB_Fe-S_bind"/>
    <property type="match status" value="1"/>
</dbReference>
<dbReference type="InterPro" id="IPR039261">
    <property type="entry name" value="FNR_nucleotide-bd"/>
</dbReference>
<evidence type="ECO:0000256" key="3">
    <source>
        <dbReference type="ARBA" id="ARBA00022630"/>
    </source>
</evidence>
<dbReference type="PIRSF" id="PIRSF006816">
    <property type="entry name" value="Cyc3_hyd_g"/>
    <property type="match status" value="1"/>
</dbReference>
<keyword evidence="5 11" id="KW-0479">Metal-binding</keyword>
<dbReference type="AlphaFoldDB" id="A0A9Q4C1L8"/>
<dbReference type="InterPro" id="IPR012165">
    <property type="entry name" value="Cyt_c3_hydrogenase_gsu"/>
</dbReference>
<dbReference type="SUPFAM" id="SSF52343">
    <property type="entry name" value="Ferredoxin reductase-like, C-terminal NADP-linked domain"/>
    <property type="match status" value="1"/>
</dbReference>
<evidence type="ECO:0000256" key="5">
    <source>
        <dbReference type="ARBA" id="ARBA00022723"/>
    </source>
</evidence>
<comment type="similarity">
    <text evidence="1">Belongs to the PyrK family.</text>
</comment>
<keyword evidence="3" id="KW-0285">Flavoprotein</keyword>
<dbReference type="InterPro" id="IPR017938">
    <property type="entry name" value="Riboflavin_synthase-like_b-brl"/>
</dbReference>
<feature type="domain" description="Dihydroorotate dehydrogenase electron transfer subunit iron-sulphur cluster binding" evidence="12">
    <location>
        <begin position="203"/>
        <end position="237"/>
    </location>
</feature>
<dbReference type="GO" id="GO:0016491">
    <property type="term" value="F:oxidoreductase activity"/>
    <property type="evidence" value="ECO:0007669"/>
    <property type="project" value="InterPro"/>
</dbReference>
<dbReference type="EMBL" id="RKLV01000001">
    <property type="protein sequence ID" value="MCX2817803.1"/>
    <property type="molecule type" value="Genomic_DNA"/>
</dbReference>
<dbReference type="GO" id="GO:0046872">
    <property type="term" value="F:metal ion binding"/>
    <property type="evidence" value="ECO:0007669"/>
    <property type="project" value="UniProtKB-KW"/>
</dbReference>
<dbReference type="Gene3D" id="2.10.240.10">
    <property type="entry name" value="Dihydroorotate dehydrogenase, electron transfer subunit"/>
    <property type="match status" value="1"/>
</dbReference>
<organism evidence="13 14">
    <name type="scientific">Halorutilus salinus</name>
    <dbReference type="NCBI Taxonomy" id="2487751"/>
    <lineage>
        <taxon>Archaea</taxon>
        <taxon>Methanobacteriati</taxon>
        <taxon>Methanobacteriota</taxon>
        <taxon>Stenosarchaea group</taxon>
        <taxon>Halobacteria</taxon>
        <taxon>Halorutilales</taxon>
        <taxon>Halorutilaceae</taxon>
        <taxon>Halorutilus</taxon>
    </lineage>
</organism>
<dbReference type="InterPro" id="IPR037117">
    <property type="entry name" value="Dihydroorotate_DH_ele_sf"/>
</dbReference>
<comment type="caution">
    <text evidence="13">The sequence shown here is derived from an EMBL/GenBank/DDBJ whole genome shotgun (WGS) entry which is preliminary data.</text>
</comment>
<dbReference type="PANTHER" id="PTHR43513:SF3">
    <property type="entry name" value="DIHYDROOROTATE DEHYDROGENASE B (NAD(+)), ELECTRON TRANSFER SUBUNIT-RELATED"/>
    <property type="match status" value="1"/>
</dbReference>
<evidence type="ECO:0000256" key="2">
    <source>
        <dbReference type="ARBA" id="ARBA00022448"/>
    </source>
</evidence>
<dbReference type="Gene3D" id="3.40.50.80">
    <property type="entry name" value="Nucleotide-binding domain of ferredoxin-NADP reductase (FNR) module"/>
    <property type="match status" value="1"/>
</dbReference>
<dbReference type="GO" id="GO:0050660">
    <property type="term" value="F:flavin adenine dinucleotide binding"/>
    <property type="evidence" value="ECO:0007669"/>
    <property type="project" value="InterPro"/>
</dbReference>
<evidence type="ECO:0000256" key="7">
    <source>
        <dbReference type="ARBA" id="ARBA00022982"/>
    </source>
</evidence>
<proteinExistence type="inferred from homology"/>
<dbReference type="NCBIfam" id="NF000796">
    <property type="entry name" value="PRK00054.1-1"/>
    <property type="match status" value="1"/>
</dbReference>
<evidence type="ECO:0000313" key="14">
    <source>
        <dbReference type="Proteomes" id="UP001149411"/>
    </source>
</evidence>
<keyword evidence="6" id="KW-0274">FAD</keyword>
<evidence type="ECO:0000256" key="6">
    <source>
        <dbReference type="ARBA" id="ARBA00022827"/>
    </source>
</evidence>
<accession>A0A9Q4C1L8</accession>
<feature type="binding site" evidence="11">
    <location>
        <position position="216"/>
    </location>
    <ligand>
        <name>[2Fe-2S] cluster</name>
        <dbReference type="ChEBI" id="CHEBI:190135"/>
    </ligand>
</feature>
<keyword evidence="2" id="KW-0813">Transport</keyword>
<name>A0A9Q4C1L8_9EURY</name>
<dbReference type="PANTHER" id="PTHR43513">
    <property type="entry name" value="DIHYDROOROTATE DEHYDROGENASE B (NAD(+)), ELECTRON TRANSFER SUBUNIT"/>
    <property type="match status" value="1"/>
</dbReference>
<protein>
    <submittedName>
        <fullName evidence="13">Dihydroorotate dehydrogenase electron transfer subunit</fullName>
    </submittedName>
</protein>
<dbReference type="SUPFAM" id="SSF63380">
    <property type="entry name" value="Riboflavin synthase domain-like"/>
    <property type="match status" value="1"/>
</dbReference>
<evidence type="ECO:0000256" key="10">
    <source>
        <dbReference type="ARBA" id="ARBA00034078"/>
    </source>
</evidence>
<sequence>MRPITLEVTDRVKEGDGIATLRFDRSFDVSPGEFGMFWVHGVDEIPMSFAYDDGVTVRGVGEATDAMLSLSEGDTFGVRGPFGTPFDVPDDDVVIVGGGTGMAPVALLTEAASANGADVTTLIGAGTADELVFEERLSRVADVRVATEDGTAGYEGLVTGLLDDVTDEKGAPSNVGSCGPEPMMSAVLDRFDDRPGDVQLCLERYMKCGVGICGSCCIDDTGSPVCSDGPVYRGDELTNGEFGVYHRDGAARKKYF</sequence>
<feature type="binding site" evidence="11">
    <location>
        <position position="208"/>
    </location>
    <ligand>
        <name>[2Fe-2S] cluster</name>
        <dbReference type="ChEBI" id="CHEBI:190135"/>
    </ligand>
</feature>
<evidence type="ECO:0000259" key="12">
    <source>
        <dbReference type="Pfam" id="PF10418"/>
    </source>
</evidence>
<evidence type="ECO:0000313" key="13">
    <source>
        <dbReference type="EMBL" id="MCX2817803.1"/>
    </source>
</evidence>
<dbReference type="InterPro" id="IPR019480">
    <property type="entry name" value="Dihydroorotate_DH_Fe-S-bd"/>
</dbReference>
<keyword evidence="4 11" id="KW-0001">2Fe-2S</keyword>
<evidence type="ECO:0000256" key="9">
    <source>
        <dbReference type="ARBA" id="ARBA00023014"/>
    </source>
</evidence>
<feature type="binding site" evidence="11">
    <location>
        <position position="226"/>
    </location>
    <ligand>
        <name>[2Fe-2S] cluster</name>
        <dbReference type="ChEBI" id="CHEBI:190135"/>
    </ligand>
</feature>
<comment type="cofactor">
    <cofactor evidence="10">
        <name>[2Fe-2S] cluster</name>
        <dbReference type="ChEBI" id="CHEBI:190135"/>
    </cofactor>
</comment>
<dbReference type="Proteomes" id="UP001149411">
    <property type="component" value="Unassembled WGS sequence"/>
</dbReference>
<evidence type="ECO:0000256" key="11">
    <source>
        <dbReference type="PIRSR" id="PIRSR006816-2"/>
    </source>
</evidence>